<dbReference type="EMBL" id="CM032184">
    <property type="protein sequence ID" value="KAG7093771.1"/>
    <property type="molecule type" value="Genomic_DNA"/>
</dbReference>
<dbReference type="SUPFAM" id="SSF53474">
    <property type="entry name" value="alpha/beta-Hydrolases"/>
    <property type="match status" value="1"/>
</dbReference>
<dbReference type="KEGG" id="more:E1B28_007419"/>
<sequence length="104" mass="11669">MPLPPTFVLIAAKHSIGAPIPFNNTDFINAFAQSFTSFAISLDPNVKVDPSNITPRWNLYNIHNTEMVFNKTDEDLPEVHPIESNEALLKRCRFWKSVGALTGQ</sequence>
<dbReference type="GeneID" id="66076495"/>
<comment type="caution">
    <text evidence="1">The sequence shown here is derived from an EMBL/GenBank/DDBJ whole genome shotgun (WGS) entry which is preliminary data.</text>
</comment>
<name>A0A9P7S2Z3_9AGAR</name>
<dbReference type="AlphaFoldDB" id="A0A9P7S2Z3"/>
<keyword evidence="2" id="KW-1185">Reference proteome</keyword>
<organism evidence="1 2">
    <name type="scientific">Marasmius oreades</name>
    <name type="common">fairy-ring Marasmius</name>
    <dbReference type="NCBI Taxonomy" id="181124"/>
    <lineage>
        <taxon>Eukaryota</taxon>
        <taxon>Fungi</taxon>
        <taxon>Dikarya</taxon>
        <taxon>Basidiomycota</taxon>
        <taxon>Agaricomycotina</taxon>
        <taxon>Agaricomycetes</taxon>
        <taxon>Agaricomycetidae</taxon>
        <taxon>Agaricales</taxon>
        <taxon>Marasmiineae</taxon>
        <taxon>Marasmiaceae</taxon>
        <taxon>Marasmius</taxon>
    </lineage>
</organism>
<dbReference type="OrthoDB" id="3013881at2759"/>
<accession>A0A9P7S2Z3</accession>
<gene>
    <name evidence="1" type="ORF">E1B28_007419</name>
</gene>
<reference evidence="1" key="1">
    <citation type="journal article" date="2021" name="Genome Biol. Evol.">
        <title>The assembled and annotated genome of the fairy-ring fungus Marasmius oreades.</title>
        <authorList>
            <person name="Hiltunen M."/>
            <person name="Ament-Velasquez S.L."/>
            <person name="Johannesson H."/>
        </authorList>
    </citation>
    <scope>NUCLEOTIDE SEQUENCE</scope>
    <source>
        <strain evidence="1">03SP1</strain>
    </source>
</reference>
<proteinExistence type="predicted"/>
<dbReference type="RefSeq" id="XP_043010241.1">
    <property type="nucleotide sequence ID" value="XM_043152155.1"/>
</dbReference>
<evidence type="ECO:0000313" key="1">
    <source>
        <dbReference type="EMBL" id="KAG7093771.1"/>
    </source>
</evidence>
<protein>
    <submittedName>
        <fullName evidence="1">Uncharacterized protein</fullName>
    </submittedName>
</protein>
<dbReference type="Proteomes" id="UP001049176">
    <property type="component" value="Chromosome 4"/>
</dbReference>
<dbReference type="InterPro" id="IPR029058">
    <property type="entry name" value="AB_hydrolase_fold"/>
</dbReference>
<evidence type="ECO:0000313" key="2">
    <source>
        <dbReference type="Proteomes" id="UP001049176"/>
    </source>
</evidence>